<gene>
    <name evidence="3" type="ORF">EV653_0464</name>
</gene>
<sequence length="364" mass="38807">MTTTDVNKADPQAAEALLGRMFGAALGAAELFTIYLGDRHGIYQAIGANGPITASELAERTGLDHRYLVEWLQSQAISGLLTIDGTDVWTDRFELAPGVREALLEPSSPFYAGGLAAIVPATGRAFPQLVEAFRTGAGVPYTAYGEEAVQAQEALNRPAYVNSLATEWVPAVPGLHDVLSAGARVADLGTGAGWSAIELAKAYPAVQVDGYDNDEDSISRARRNAAEQGVAHRVDFEVRDITAVAAGGPQYDVVTFFECLHDLAHPVEALTAARTALAPGGSVIVMDERADEVLTAPGDEVQRFLAAASTIWCTPQGLVDEDSDVVGAIMRPDQLRHLAGHAGYGTVDVLPIEHPFWRFYRLNP</sequence>
<dbReference type="GO" id="GO:0008168">
    <property type="term" value="F:methyltransferase activity"/>
    <property type="evidence" value="ECO:0007669"/>
    <property type="project" value="UniProtKB-KW"/>
</dbReference>
<dbReference type="Gene3D" id="1.10.10.10">
    <property type="entry name" value="Winged helix-like DNA-binding domain superfamily/Winged helix DNA-binding domain"/>
    <property type="match status" value="1"/>
</dbReference>
<dbReference type="PANTHER" id="PTHR45128:SF2">
    <property type="entry name" value="METHYLTRANSFERASE DOMAIN-CONTAINING PROTEIN"/>
    <property type="match status" value="1"/>
</dbReference>
<dbReference type="InterPro" id="IPR029063">
    <property type="entry name" value="SAM-dependent_MTases_sf"/>
</dbReference>
<proteinExistence type="predicted"/>
<dbReference type="OrthoDB" id="9801363at2"/>
<reference evidence="3 4" key="1">
    <citation type="submission" date="2019-03" db="EMBL/GenBank/DDBJ databases">
        <title>Genomic Encyclopedia of Type Strains, Phase III (KMG-III): the genomes of soil and plant-associated and newly described type strains.</title>
        <authorList>
            <person name="Whitman W."/>
        </authorList>
    </citation>
    <scope>NUCLEOTIDE SEQUENCE [LARGE SCALE GENOMIC DNA]</scope>
    <source>
        <strain evidence="3 4">VKM Ac-2573</strain>
    </source>
</reference>
<evidence type="ECO:0000259" key="1">
    <source>
        <dbReference type="Pfam" id="PF13847"/>
    </source>
</evidence>
<dbReference type="Proteomes" id="UP000295146">
    <property type="component" value="Unassembled WGS sequence"/>
</dbReference>
<dbReference type="InterPro" id="IPR048711">
    <property type="entry name" value="WHD_Rv2258c"/>
</dbReference>
<dbReference type="PANTHER" id="PTHR45128">
    <property type="entry name" value="METHYLTRANSFERASE TYPE 11"/>
    <property type="match status" value="1"/>
</dbReference>
<dbReference type="AlphaFoldDB" id="A0A4R8CIH3"/>
<feature type="domain" description="Methyltransferase" evidence="1">
    <location>
        <begin position="180"/>
        <end position="295"/>
    </location>
</feature>
<dbReference type="EMBL" id="SODP01000001">
    <property type="protein sequence ID" value="TDW75341.1"/>
    <property type="molecule type" value="Genomic_DNA"/>
</dbReference>
<dbReference type="InterPro" id="IPR036390">
    <property type="entry name" value="WH_DNA-bd_sf"/>
</dbReference>
<dbReference type="InterPro" id="IPR025714">
    <property type="entry name" value="Methyltranfer_dom"/>
</dbReference>
<keyword evidence="4" id="KW-1185">Reference proteome</keyword>
<feature type="domain" description="S-adenosylmethionine-dependent methyltransferase Rv2258c-like winged HTH" evidence="2">
    <location>
        <begin position="33"/>
        <end position="82"/>
    </location>
</feature>
<dbReference type="Pfam" id="PF13847">
    <property type="entry name" value="Methyltransf_31"/>
    <property type="match status" value="1"/>
</dbReference>
<dbReference type="InterPro" id="IPR053173">
    <property type="entry name" value="SAM-binding_MTase"/>
</dbReference>
<dbReference type="GO" id="GO:0032259">
    <property type="term" value="P:methylation"/>
    <property type="evidence" value="ECO:0007669"/>
    <property type="project" value="UniProtKB-KW"/>
</dbReference>
<protein>
    <submittedName>
        <fullName evidence="3">Methyltransferase family protein</fullName>
    </submittedName>
</protein>
<evidence type="ECO:0000313" key="3">
    <source>
        <dbReference type="EMBL" id="TDW75341.1"/>
    </source>
</evidence>
<evidence type="ECO:0000313" key="4">
    <source>
        <dbReference type="Proteomes" id="UP000295146"/>
    </source>
</evidence>
<keyword evidence="3" id="KW-0808">Transferase</keyword>
<organism evidence="3 4">
    <name type="scientific">Kribbella pratensis</name>
    <dbReference type="NCBI Taxonomy" id="2512112"/>
    <lineage>
        <taxon>Bacteria</taxon>
        <taxon>Bacillati</taxon>
        <taxon>Actinomycetota</taxon>
        <taxon>Actinomycetes</taxon>
        <taxon>Propionibacteriales</taxon>
        <taxon>Kribbellaceae</taxon>
        <taxon>Kribbella</taxon>
    </lineage>
</organism>
<accession>A0A4R8CIH3</accession>
<dbReference type="Pfam" id="PF21320">
    <property type="entry name" value="WHD_Rv2258c"/>
    <property type="match status" value="1"/>
</dbReference>
<dbReference type="SUPFAM" id="SSF46785">
    <property type="entry name" value="Winged helix' DNA-binding domain"/>
    <property type="match status" value="1"/>
</dbReference>
<dbReference type="Gene3D" id="3.40.50.150">
    <property type="entry name" value="Vaccinia Virus protein VP39"/>
    <property type="match status" value="1"/>
</dbReference>
<name>A0A4R8CIH3_9ACTN</name>
<keyword evidence="3" id="KW-0489">Methyltransferase</keyword>
<dbReference type="RefSeq" id="WP_134097457.1">
    <property type="nucleotide sequence ID" value="NZ_SODP01000001.1"/>
</dbReference>
<dbReference type="InterPro" id="IPR036388">
    <property type="entry name" value="WH-like_DNA-bd_sf"/>
</dbReference>
<dbReference type="CDD" id="cd02440">
    <property type="entry name" value="AdoMet_MTases"/>
    <property type="match status" value="1"/>
</dbReference>
<evidence type="ECO:0000259" key="2">
    <source>
        <dbReference type="Pfam" id="PF21320"/>
    </source>
</evidence>
<dbReference type="SUPFAM" id="SSF53335">
    <property type="entry name" value="S-adenosyl-L-methionine-dependent methyltransferases"/>
    <property type="match status" value="1"/>
</dbReference>
<comment type="caution">
    <text evidence="3">The sequence shown here is derived from an EMBL/GenBank/DDBJ whole genome shotgun (WGS) entry which is preliminary data.</text>
</comment>